<evidence type="ECO:0000313" key="2">
    <source>
        <dbReference type="Proteomes" id="UP000095229"/>
    </source>
</evidence>
<dbReference type="EMBL" id="LSOG01000084">
    <property type="protein sequence ID" value="OEH45837.1"/>
    <property type="molecule type" value="Genomic_DNA"/>
</dbReference>
<reference evidence="1 2" key="1">
    <citation type="submission" date="2016-02" db="EMBL/GenBank/DDBJ databases">
        <title>Secondary metabolites in Legionella.</title>
        <authorList>
            <person name="Tobias N.J."/>
            <person name="Bode H.B."/>
        </authorList>
    </citation>
    <scope>NUCLEOTIDE SEQUENCE [LARGE SCALE GENOMIC DNA]</scope>
    <source>
        <strain evidence="1 2">DSM 19216</strain>
    </source>
</reference>
<evidence type="ECO:0000313" key="1">
    <source>
        <dbReference type="EMBL" id="OEH45837.1"/>
    </source>
</evidence>
<proteinExistence type="predicted"/>
<dbReference type="Proteomes" id="UP000095229">
    <property type="component" value="Unassembled WGS sequence"/>
</dbReference>
<protein>
    <submittedName>
        <fullName evidence="1">Uncharacterized protein</fullName>
    </submittedName>
</protein>
<sequence length="40" mass="4815">MYPIIFYYLFFYSDFTDGVIRYLAGLIADSIDDKWQALRL</sequence>
<comment type="caution">
    <text evidence="1">The sequence shown here is derived from an EMBL/GenBank/DDBJ whole genome shotgun (WGS) entry which is preliminary data.</text>
</comment>
<accession>A0A1E5JMQ8</accession>
<organism evidence="1 2">
    <name type="scientific">Legionella parisiensis</name>
    <dbReference type="NCBI Taxonomy" id="45071"/>
    <lineage>
        <taxon>Bacteria</taxon>
        <taxon>Pseudomonadati</taxon>
        <taxon>Pseudomonadota</taxon>
        <taxon>Gammaproteobacteria</taxon>
        <taxon>Legionellales</taxon>
        <taxon>Legionellaceae</taxon>
        <taxon>Legionella</taxon>
    </lineage>
</organism>
<name>A0A1E5JMQ8_9GAMM</name>
<dbReference type="PATRIC" id="fig|45071.7.peg.3381"/>
<dbReference type="AlphaFoldDB" id="A0A1E5JMQ8"/>
<keyword evidence="2" id="KW-1185">Reference proteome</keyword>
<gene>
    <name evidence="1" type="ORF">lpari_03156</name>
</gene>